<evidence type="ECO:0000313" key="4">
    <source>
        <dbReference type="Proteomes" id="UP001296993"/>
    </source>
</evidence>
<dbReference type="InterPro" id="IPR017144">
    <property type="entry name" value="Xaa-Arg_dipeptidase"/>
</dbReference>
<keyword evidence="4" id="KW-1185">Reference proteome</keyword>
<feature type="domain" description="Peptidase M20 dimerisation" evidence="2">
    <location>
        <begin position="194"/>
        <end position="279"/>
    </location>
</feature>
<name>A0ABS4XJQ9_9MICC</name>
<dbReference type="InterPro" id="IPR036264">
    <property type="entry name" value="Bact_exopeptidase_dim_dom"/>
</dbReference>
<evidence type="ECO:0000259" key="2">
    <source>
        <dbReference type="Pfam" id="PF07687"/>
    </source>
</evidence>
<accession>A0ABS4XJQ9</accession>
<dbReference type="Gene3D" id="3.30.70.360">
    <property type="match status" value="1"/>
</dbReference>
<protein>
    <recommendedName>
        <fullName evidence="1">Peptidase M20 domain-containing protein 2</fullName>
    </recommendedName>
</protein>
<comment type="caution">
    <text evidence="3">The sequence shown here is derived from an EMBL/GenBank/DDBJ whole genome shotgun (WGS) entry which is preliminary data.</text>
</comment>
<gene>
    <name evidence="3" type="ORF">JOF47_004179</name>
</gene>
<evidence type="ECO:0000313" key="3">
    <source>
        <dbReference type="EMBL" id="MBP2388606.1"/>
    </source>
</evidence>
<dbReference type="PIRSF" id="PIRSF037226">
    <property type="entry name" value="Amidohydrolase_ACY1L2_prd"/>
    <property type="match status" value="1"/>
</dbReference>
<comment type="similarity">
    <text evidence="1">Belongs to the peptidase M20A family.</text>
</comment>
<dbReference type="SUPFAM" id="SSF53187">
    <property type="entry name" value="Zn-dependent exopeptidases"/>
    <property type="match status" value="1"/>
</dbReference>
<organism evidence="3 4">
    <name type="scientific">Paeniglutamicibacter kerguelensis</name>
    <dbReference type="NCBI Taxonomy" id="254788"/>
    <lineage>
        <taxon>Bacteria</taxon>
        <taxon>Bacillati</taxon>
        <taxon>Actinomycetota</taxon>
        <taxon>Actinomycetes</taxon>
        <taxon>Micrococcales</taxon>
        <taxon>Micrococcaceae</taxon>
        <taxon>Paeniglutamicibacter</taxon>
    </lineage>
</organism>
<dbReference type="CDD" id="cd03887">
    <property type="entry name" value="M20_Acy1L2"/>
    <property type="match status" value="1"/>
</dbReference>
<dbReference type="Pfam" id="PF07687">
    <property type="entry name" value="M20_dimer"/>
    <property type="match status" value="1"/>
</dbReference>
<dbReference type="InterPro" id="IPR052030">
    <property type="entry name" value="Peptidase_M20/M20A_hydrolases"/>
</dbReference>
<dbReference type="InterPro" id="IPR002933">
    <property type="entry name" value="Peptidase_M20"/>
</dbReference>
<dbReference type="Pfam" id="PF01546">
    <property type="entry name" value="Peptidase_M20"/>
    <property type="match status" value="1"/>
</dbReference>
<dbReference type="PANTHER" id="PTHR30575">
    <property type="entry name" value="PEPTIDASE M20"/>
    <property type="match status" value="1"/>
</dbReference>
<dbReference type="InterPro" id="IPR011650">
    <property type="entry name" value="Peptidase_M20_dimer"/>
</dbReference>
<dbReference type="PANTHER" id="PTHR30575:SF0">
    <property type="entry name" value="XAA-ARG DIPEPTIDASE"/>
    <property type="match status" value="1"/>
</dbReference>
<dbReference type="NCBIfam" id="TIGR01891">
    <property type="entry name" value="amidohydrolases"/>
    <property type="match status" value="1"/>
</dbReference>
<dbReference type="Gene3D" id="3.40.630.10">
    <property type="entry name" value="Zn peptidases"/>
    <property type="match status" value="1"/>
</dbReference>
<reference evidence="3 4" key="1">
    <citation type="submission" date="2021-03" db="EMBL/GenBank/DDBJ databases">
        <title>Sequencing the genomes of 1000 actinobacteria strains.</title>
        <authorList>
            <person name="Klenk H.-P."/>
        </authorList>
    </citation>
    <scope>NUCLEOTIDE SEQUENCE [LARGE SCALE GENOMIC DNA]</scope>
    <source>
        <strain evidence="3 4">DSM 15797</strain>
    </source>
</reference>
<proteinExistence type="inferred from homology"/>
<dbReference type="Proteomes" id="UP001296993">
    <property type="component" value="Unassembled WGS sequence"/>
</dbReference>
<evidence type="ECO:0000256" key="1">
    <source>
        <dbReference type="PIRNR" id="PIRNR037226"/>
    </source>
</evidence>
<dbReference type="EMBL" id="JAGIOF010000004">
    <property type="protein sequence ID" value="MBP2388606.1"/>
    <property type="molecule type" value="Genomic_DNA"/>
</dbReference>
<sequence length="404" mass="41695">MSAPVQPTDFLQAPEAIPALDAGIEGRVAAALERWQSDVLGLSHAIHADPEPSGEEFRAADRVSKLLKKAGFTFDAVQPELSTSFSARFGSGELVVALCVEYDALPFIGHACGHNVNAASAVGSALGLAAVAGELGVTVKVLGTPAEETTGGKVDLINEGFFADVSMAMMAHAGSEDVVGGTSLAVCMWDVLYEGRPAHAAAAPEEGINALDALVVAQTAVALARQQLPPGSVVSLIVTEGGNAVNVIPERARASVEMRSPSMASLGIIEGRVRRCLEAGAHASGSSLTITPTGHPFVELRQDLFLSEAYCKSMAVRGRDVRFSTEPVASTDMGNVSHLVPSIHPLLGYDVGGAVHHTAEFASHGVSVSADRAVLDGAFGLAMAASAAAADPRQRERLLSNPHG</sequence>
<dbReference type="SUPFAM" id="SSF55031">
    <property type="entry name" value="Bacterial exopeptidase dimerisation domain"/>
    <property type="match status" value="1"/>
</dbReference>
<dbReference type="RefSeq" id="WP_210002340.1">
    <property type="nucleotide sequence ID" value="NZ_BAAAJY010000004.1"/>
</dbReference>
<dbReference type="InterPro" id="IPR017439">
    <property type="entry name" value="Amidohydrolase"/>
</dbReference>